<protein>
    <recommendedName>
        <fullName evidence="3">(S)-ureidoglycine aminohydrolase cupin domain-containing protein</fullName>
    </recommendedName>
</protein>
<evidence type="ECO:0008006" key="3">
    <source>
        <dbReference type="Google" id="ProtNLM"/>
    </source>
</evidence>
<evidence type="ECO:0000313" key="1">
    <source>
        <dbReference type="EMBL" id="OGG35868.1"/>
    </source>
</evidence>
<name>A0A1F6BG69_9BACT</name>
<comment type="caution">
    <text evidence="1">The sequence shown here is derived from an EMBL/GenBank/DDBJ whole genome shotgun (WGS) entry which is preliminary data.</text>
</comment>
<evidence type="ECO:0000313" key="2">
    <source>
        <dbReference type="Proteomes" id="UP000176186"/>
    </source>
</evidence>
<dbReference type="Proteomes" id="UP000176186">
    <property type="component" value="Unassembled WGS sequence"/>
</dbReference>
<accession>A0A1F6BG69</accession>
<reference evidence="1 2" key="1">
    <citation type="journal article" date="2016" name="Nat. Commun.">
        <title>Thousands of microbial genomes shed light on interconnected biogeochemical processes in an aquifer system.</title>
        <authorList>
            <person name="Anantharaman K."/>
            <person name="Brown C.T."/>
            <person name="Hug L.A."/>
            <person name="Sharon I."/>
            <person name="Castelle C.J."/>
            <person name="Probst A.J."/>
            <person name="Thomas B.C."/>
            <person name="Singh A."/>
            <person name="Wilkins M.J."/>
            <person name="Karaoz U."/>
            <person name="Brodie E.L."/>
            <person name="Williams K.H."/>
            <person name="Hubbard S.S."/>
            <person name="Banfield J.F."/>
        </authorList>
    </citation>
    <scope>NUCLEOTIDE SEQUENCE [LARGE SCALE GENOMIC DNA]</scope>
</reference>
<proteinExistence type="predicted"/>
<dbReference type="EMBL" id="MFKE01000004">
    <property type="protein sequence ID" value="OGG35868.1"/>
    <property type="molecule type" value="Genomic_DNA"/>
</dbReference>
<dbReference type="AlphaFoldDB" id="A0A1F6BG69"/>
<gene>
    <name evidence="1" type="ORF">A2363_04635</name>
</gene>
<sequence length="112" mass="12430">MQIIKHNQTNKVSPAAGTTIWEYPTTDKMISGAVAKISGRYPLVGFAINGFKELVFVISGNGFVVTPKGRKEIDVGDEILLDTNEKYAWEGNMTLFMATTPKFDPKKHKIII</sequence>
<dbReference type="STRING" id="1798401.A2363_04635"/>
<organism evidence="1 2">
    <name type="scientific">Candidatus Gottesmanbacteria bacterium RIFOXYB1_FULL_47_11</name>
    <dbReference type="NCBI Taxonomy" id="1798401"/>
    <lineage>
        <taxon>Bacteria</taxon>
        <taxon>Candidatus Gottesmaniibacteriota</taxon>
    </lineage>
</organism>